<protein>
    <submittedName>
        <fullName evidence="1">Uncharacterized protein</fullName>
    </submittedName>
</protein>
<comment type="caution">
    <text evidence="1">The sequence shown here is derived from an EMBL/GenBank/DDBJ whole genome shotgun (WGS) entry which is preliminary data.</text>
</comment>
<name>A0ACC6TWR6_9BURK</name>
<keyword evidence="2" id="KW-1185">Reference proteome</keyword>
<sequence length="51" mass="5667">MSSGSQIARSHYFLVEDARAVRQARAFGDDGRTVDVEAVHKDPFDDDSANR</sequence>
<accession>A0ACC6TWR6</accession>
<organism evidence="1 2">
    <name type="scientific">Paraburkholderia phymatum</name>
    <dbReference type="NCBI Taxonomy" id="148447"/>
    <lineage>
        <taxon>Bacteria</taxon>
        <taxon>Pseudomonadati</taxon>
        <taxon>Pseudomonadota</taxon>
        <taxon>Betaproteobacteria</taxon>
        <taxon>Burkholderiales</taxon>
        <taxon>Burkholderiaceae</taxon>
        <taxon>Paraburkholderia</taxon>
    </lineage>
</organism>
<evidence type="ECO:0000313" key="2">
    <source>
        <dbReference type="Proteomes" id="UP001558850"/>
    </source>
</evidence>
<gene>
    <name evidence="1" type="ORF">AB4Y32_07870</name>
</gene>
<dbReference type="EMBL" id="JBFRCH010000003">
    <property type="protein sequence ID" value="MEX3931722.1"/>
    <property type="molecule type" value="Genomic_DNA"/>
</dbReference>
<evidence type="ECO:0000313" key="1">
    <source>
        <dbReference type="EMBL" id="MEX3931722.1"/>
    </source>
</evidence>
<proteinExistence type="predicted"/>
<reference evidence="1" key="1">
    <citation type="submission" date="2024-07" db="EMBL/GenBank/DDBJ databases">
        <title>A survey of Mimosa microsymbionts across Brazilian biomes reveals a high diversity of Paraburkholderia nodulating endemic species, but also that Cupriavidus is common as a symbiont of widespread species.</title>
        <authorList>
            <person name="Rouws L."/>
            <person name="Barauna A."/>
            <person name="Beukes C."/>
            <person name="Rouws J.R.C."/>
            <person name="De Faria S.M."/>
            <person name="Gross E."/>
            <person name="Bueno Dos Reis Junior F."/>
            <person name="Simon M.F."/>
            <person name="Maluk M."/>
            <person name="Odee D.W."/>
            <person name="Kenicer G."/>
            <person name="Young J.P.W."/>
            <person name="Reis V.M."/>
            <person name="Zilli J."/>
            <person name="James E.K."/>
        </authorList>
    </citation>
    <scope>NUCLEOTIDE SEQUENCE</scope>
    <source>
        <strain evidence="1">EG181B</strain>
    </source>
</reference>
<dbReference type="Proteomes" id="UP001558850">
    <property type="component" value="Unassembled WGS sequence"/>
</dbReference>